<dbReference type="AlphaFoldDB" id="A0A833CFF8"/>
<sequence length="90" mass="10585">MRRLLNQIRKVTLWEINNFWSEFVEDIDYTEQDAIVNGHVSPTEIEAFDTDRWAQIMEAQSRKERPVDASEYALSQLAQGKTRKEVNNGR</sequence>
<evidence type="ECO:0000313" key="2">
    <source>
        <dbReference type="Proteomes" id="UP000460112"/>
    </source>
</evidence>
<comment type="caution">
    <text evidence="1">The sequence shown here is derived from an EMBL/GenBank/DDBJ whole genome shotgun (WGS) entry which is preliminary data.</text>
</comment>
<organism evidence="1 2">
    <name type="scientific">Lactobacillus gasseri</name>
    <dbReference type="NCBI Taxonomy" id="1596"/>
    <lineage>
        <taxon>Bacteria</taxon>
        <taxon>Bacillati</taxon>
        <taxon>Bacillota</taxon>
        <taxon>Bacilli</taxon>
        <taxon>Lactobacillales</taxon>
        <taxon>Lactobacillaceae</taxon>
        <taxon>Lactobacillus</taxon>
    </lineage>
</organism>
<dbReference type="Proteomes" id="UP000460112">
    <property type="component" value="Unassembled WGS sequence"/>
</dbReference>
<reference evidence="1 2" key="1">
    <citation type="submission" date="2019-09" db="EMBL/GenBank/DDBJ databases">
        <title>Investigation of probiotic properties of different lactic acid bacteria.</title>
        <authorList>
            <person name="Jaomanjaka F."/>
            <person name="Blanc P."/>
        </authorList>
    </citation>
    <scope>NUCLEOTIDE SEQUENCE [LARGE SCALE GENOMIC DNA]</scope>
    <source>
        <strain evidence="1 2">BIO6369</strain>
    </source>
</reference>
<evidence type="ECO:0000313" key="1">
    <source>
        <dbReference type="EMBL" id="KAB1951716.1"/>
    </source>
</evidence>
<accession>A0A833CFF8</accession>
<protein>
    <submittedName>
        <fullName evidence="1">Uncharacterized protein</fullName>
    </submittedName>
</protein>
<dbReference type="EMBL" id="WBOA01000001">
    <property type="protein sequence ID" value="KAB1951716.1"/>
    <property type="molecule type" value="Genomic_DNA"/>
</dbReference>
<gene>
    <name evidence="1" type="ORF">F8244_04230</name>
</gene>
<proteinExistence type="predicted"/>
<name>A0A833CFF8_LACGS</name>